<dbReference type="Gene3D" id="3.30.540.10">
    <property type="entry name" value="Fructose-1,6-Bisphosphatase, subunit A, domain 1"/>
    <property type="match status" value="1"/>
</dbReference>
<sequence>MTRPSTAELAAFACSLADAARGVIRRYHNFGVSIEAKADESPVTIADRTAEKVMRALIEERYPEHGIAGEEFGTVRGDAEFVWSLDPIDGTKAFITGSPRFGTLIGLVENGSPVLGVIDMPVLDERFVGGADFMTRKNGSPVTVRSCAAMSDAILAATSPSMFDGVEETYAALRDVTRYQVFGGDCHNFATLASGHVDLCVEAGLQDYDFLAIVPVIEAAGGIVTDWKGDRPAPGSTNRILASGDKRVHDAALEILSKA</sequence>
<dbReference type="GO" id="GO:0046872">
    <property type="term" value="F:metal ion binding"/>
    <property type="evidence" value="ECO:0007669"/>
    <property type="project" value="UniProtKB-KW"/>
</dbReference>
<keyword evidence="5 6" id="KW-0460">Magnesium</keyword>
<dbReference type="PRINTS" id="PR00377">
    <property type="entry name" value="IMPHPHTASES"/>
</dbReference>
<dbReference type="Proteomes" id="UP001060336">
    <property type="component" value="Chromosome"/>
</dbReference>
<comment type="cofactor">
    <cofactor evidence="1 6">
        <name>Mg(2+)</name>
        <dbReference type="ChEBI" id="CHEBI:18420"/>
    </cofactor>
</comment>
<evidence type="ECO:0000256" key="6">
    <source>
        <dbReference type="PIRSR" id="PIRSR600760-2"/>
    </source>
</evidence>
<feature type="binding site" evidence="6">
    <location>
        <position position="209"/>
    </location>
    <ligand>
        <name>Mg(2+)</name>
        <dbReference type="ChEBI" id="CHEBI:18420"/>
        <label>1</label>
        <note>catalytic</note>
    </ligand>
</feature>
<dbReference type="InterPro" id="IPR000760">
    <property type="entry name" value="Inositol_monophosphatase-like"/>
</dbReference>
<dbReference type="RefSeq" id="WP_257766706.1">
    <property type="nucleotide sequence ID" value="NZ_CP102480.1"/>
</dbReference>
<keyword evidence="8" id="KW-1185">Reference proteome</keyword>
<dbReference type="SUPFAM" id="SSF56655">
    <property type="entry name" value="Carbohydrate phosphatase"/>
    <property type="match status" value="1"/>
</dbReference>
<proteinExistence type="inferred from homology"/>
<feature type="binding site" evidence="6">
    <location>
        <position position="89"/>
    </location>
    <ligand>
        <name>Mg(2+)</name>
        <dbReference type="ChEBI" id="CHEBI:18420"/>
        <label>1</label>
        <note>catalytic</note>
    </ligand>
</feature>
<evidence type="ECO:0000256" key="1">
    <source>
        <dbReference type="ARBA" id="ARBA00001946"/>
    </source>
</evidence>
<dbReference type="Pfam" id="PF00459">
    <property type="entry name" value="Inositol_P"/>
    <property type="match status" value="1"/>
</dbReference>
<comment type="similarity">
    <text evidence="2">Belongs to the inositol monophosphatase superfamily.</text>
</comment>
<evidence type="ECO:0000313" key="8">
    <source>
        <dbReference type="Proteomes" id="UP001060336"/>
    </source>
</evidence>
<dbReference type="InterPro" id="IPR020583">
    <property type="entry name" value="Inositol_monoP_metal-BS"/>
</dbReference>
<dbReference type="CDD" id="cd01641">
    <property type="entry name" value="Bacterial_IMPase_like_1"/>
    <property type="match status" value="1"/>
</dbReference>
<dbReference type="PROSITE" id="PS00629">
    <property type="entry name" value="IMP_1"/>
    <property type="match status" value="1"/>
</dbReference>
<organism evidence="7 8">
    <name type="scientific">Nisaea acidiphila</name>
    <dbReference type="NCBI Taxonomy" id="1862145"/>
    <lineage>
        <taxon>Bacteria</taxon>
        <taxon>Pseudomonadati</taxon>
        <taxon>Pseudomonadota</taxon>
        <taxon>Alphaproteobacteria</taxon>
        <taxon>Rhodospirillales</taxon>
        <taxon>Thalassobaculaceae</taxon>
        <taxon>Nisaea</taxon>
    </lineage>
</organism>
<dbReference type="Gene3D" id="3.40.190.80">
    <property type="match status" value="1"/>
</dbReference>
<evidence type="ECO:0000256" key="5">
    <source>
        <dbReference type="ARBA" id="ARBA00022842"/>
    </source>
</evidence>
<evidence type="ECO:0000256" key="4">
    <source>
        <dbReference type="ARBA" id="ARBA00022801"/>
    </source>
</evidence>
<dbReference type="AlphaFoldDB" id="A0A9J7AM20"/>
<dbReference type="EMBL" id="CP102480">
    <property type="protein sequence ID" value="UUX48198.1"/>
    <property type="molecule type" value="Genomic_DNA"/>
</dbReference>
<accession>A0A9J7AM20</accession>
<keyword evidence="4" id="KW-0378">Hydrolase</keyword>
<name>A0A9J7AM20_9PROT</name>
<dbReference type="InterPro" id="IPR051090">
    <property type="entry name" value="Inositol_monoP_superfamily"/>
</dbReference>
<gene>
    <name evidence="7" type="ORF">NUH88_12305</name>
</gene>
<feature type="binding site" evidence="6">
    <location>
        <position position="70"/>
    </location>
    <ligand>
        <name>Mg(2+)</name>
        <dbReference type="ChEBI" id="CHEBI:18420"/>
        <label>1</label>
        <note>catalytic</note>
    </ligand>
</feature>
<keyword evidence="3 6" id="KW-0479">Metal-binding</keyword>
<reference evidence="7" key="1">
    <citation type="submission" date="2022-08" db="EMBL/GenBank/DDBJ databases">
        <title>Nisaea acidiphila sp. nov., isolated from a marine algal debris and emended description of the genus Nisaea Urios et al. 2008.</title>
        <authorList>
            <person name="Kwon K."/>
        </authorList>
    </citation>
    <scope>NUCLEOTIDE SEQUENCE</scope>
    <source>
        <strain evidence="7">MEBiC11861</strain>
    </source>
</reference>
<evidence type="ECO:0000256" key="3">
    <source>
        <dbReference type="ARBA" id="ARBA00022723"/>
    </source>
</evidence>
<protein>
    <submittedName>
        <fullName evidence="7">Histidinol phosphate phosphatase</fullName>
    </submittedName>
</protein>
<dbReference type="KEGG" id="naci:NUH88_12305"/>
<evidence type="ECO:0000256" key="2">
    <source>
        <dbReference type="ARBA" id="ARBA00009759"/>
    </source>
</evidence>
<dbReference type="PANTHER" id="PTHR43200">
    <property type="entry name" value="PHOSPHATASE"/>
    <property type="match status" value="1"/>
</dbReference>
<feature type="binding site" evidence="6">
    <location>
        <position position="88"/>
    </location>
    <ligand>
        <name>Mg(2+)</name>
        <dbReference type="ChEBI" id="CHEBI:18420"/>
        <label>1</label>
        <note>catalytic</note>
    </ligand>
</feature>
<dbReference type="PANTHER" id="PTHR43200:SF6">
    <property type="entry name" value="3'(2'),5'-BISPHOSPHATE NUCLEOTIDASE"/>
    <property type="match status" value="1"/>
</dbReference>
<feature type="binding site" evidence="6">
    <location>
        <position position="86"/>
    </location>
    <ligand>
        <name>Mg(2+)</name>
        <dbReference type="ChEBI" id="CHEBI:18420"/>
        <label>1</label>
        <note>catalytic</note>
    </ligand>
</feature>
<dbReference type="GO" id="GO:0016791">
    <property type="term" value="F:phosphatase activity"/>
    <property type="evidence" value="ECO:0007669"/>
    <property type="project" value="UniProtKB-ARBA"/>
</dbReference>
<dbReference type="GO" id="GO:0000105">
    <property type="term" value="P:L-histidine biosynthetic process"/>
    <property type="evidence" value="ECO:0007669"/>
    <property type="project" value="TreeGrafter"/>
</dbReference>
<evidence type="ECO:0000313" key="7">
    <source>
        <dbReference type="EMBL" id="UUX48198.1"/>
    </source>
</evidence>